<feature type="domain" description="DUF7952" evidence="5">
    <location>
        <begin position="5"/>
        <end position="83"/>
    </location>
</feature>
<comment type="subcellular location">
    <subcellularLocation>
        <location evidence="1">Nucleus</location>
    </subcellularLocation>
</comment>
<organism evidence="6 7">
    <name type="scientific">Helianthus annuus</name>
    <name type="common">Common sunflower</name>
    <dbReference type="NCBI Taxonomy" id="4232"/>
    <lineage>
        <taxon>Eukaryota</taxon>
        <taxon>Viridiplantae</taxon>
        <taxon>Streptophyta</taxon>
        <taxon>Embryophyta</taxon>
        <taxon>Tracheophyta</taxon>
        <taxon>Spermatophyta</taxon>
        <taxon>Magnoliopsida</taxon>
        <taxon>eudicotyledons</taxon>
        <taxon>Gunneridae</taxon>
        <taxon>Pentapetalae</taxon>
        <taxon>asterids</taxon>
        <taxon>campanulids</taxon>
        <taxon>Asterales</taxon>
        <taxon>Asteraceae</taxon>
        <taxon>Asteroideae</taxon>
        <taxon>Heliantheae alliance</taxon>
        <taxon>Heliantheae</taxon>
        <taxon>Helianthus</taxon>
    </lineage>
</organism>
<evidence type="ECO:0000313" key="7">
    <source>
        <dbReference type="Proteomes" id="UP000215914"/>
    </source>
</evidence>
<reference evidence="6" key="1">
    <citation type="journal article" date="2017" name="Nature">
        <title>The sunflower genome provides insights into oil metabolism, flowering and Asterid evolution.</title>
        <authorList>
            <person name="Badouin H."/>
            <person name="Gouzy J."/>
            <person name="Grassa C.J."/>
            <person name="Murat F."/>
            <person name="Staton S.E."/>
            <person name="Cottret L."/>
            <person name="Lelandais-Briere C."/>
            <person name="Owens G.L."/>
            <person name="Carrere S."/>
            <person name="Mayjonade B."/>
            <person name="Legrand L."/>
            <person name="Gill N."/>
            <person name="Kane N.C."/>
            <person name="Bowers J.E."/>
            <person name="Hubner S."/>
            <person name="Bellec A."/>
            <person name="Berard A."/>
            <person name="Berges H."/>
            <person name="Blanchet N."/>
            <person name="Boniface M.C."/>
            <person name="Brunel D."/>
            <person name="Catrice O."/>
            <person name="Chaidir N."/>
            <person name="Claudel C."/>
            <person name="Donnadieu C."/>
            <person name="Faraut T."/>
            <person name="Fievet G."/>
            <person name="Helmstetter N."/>
            <person name="King M."/>
            <person name="Knapp S.J."/>
            <person name="Lai Z."/>
            <person name="Le Paslier M.C."/>
            <person name="Lippi Y."/>
            <person name="Lorenzon L."/>
            <person name="Mandel J.R."/>
            <person name="Marage G."/>
            <person name="Marchand G."/>
            <person name="Marquand E."/>
            <person name="Bret-Mestries E."/>
            <person name="Morien E."/>
            <person name="Nambeesan S."/>
            <person name="Nguyen T."/>
            <person name="Pegot-Espagnet P."/>
            <person name="Pouilly N."/>
            <person name="Raftis F."/>
            <person name="Sallet E."/>
            <person name="Schiex T."/>
            <person name="Thomas J."/>
            <person name="Vandecasteele C."/>
            <person name="Vares D."/>
            <person name="Vear F."/>
            <person name="Vautrin S."/>
            <person name="Crespi M."/>
            <person name="Mangin B."/>
            <person name="Burke J.M."/>
            <person name="Salse J."/>
            <person name="Munos S."/>
            <person name="Vincourt P."/>
            <person name="Rieseberg L.H."/>
            <person name="Langlade N.B."/>
        </authorList>
    </citation>
    <scope>NUCLEOTIDE SEQUENCE</scope>
    <source>
        <tissue evidence="6">Leaves</tissue>
    </source>
</reference>
<proteinExistence type="predicted"/>
<keyword evidence="3" id="KW-0804">Transcription</keyword>
<accession>A0A9K3EEL0</accession>
<keyword evidence="7" id="KW-1185">Reference proteome</keyword>
<evidence type="ECO:0000256" key="3">
    <source>
        <dbReference type="ARBA" id="ARBA00023163"/>
    </source>
</evidence>
<evidence type="ECO:0000313" key="6">
    <source>
        <dbReference type="EMBL" id="KAF5771665.1"/>
    </source>
</evidence>
<evidence type="ECO:0000256" key="4">
    <source>
        <dbReference type="ARBA" id="ARBA00023242"/>
    </source>
</evidence>
<dbReference type="InterPro" id="IPR057712">
    <property type="entry name" value="DUF7952"/>
</dbReference>
<comment type="caution">
    <text evidence="6">The sequence shown here is derived from an EMBL/GenBank/DDBJ whole genome shotgun (WGS) entry which is preliminary data.</text>
</comment>
<dbReference type="Proteomes" id="UP000215914">
    <property type="component" value="Unassembled WGS sequence"/>
</dbReference>
<reference evidence="6" key="2">
    <citation type="submission" date="2020-06" db="EMBL/GenBank/DDBJ databases">
        <title>Helianthus annuus Genome sequencing and assembly Release 2.</title>
        <authorList>
            <person name="Gouzy J."/>
            <person name="Langlade N."/>
            <person name="Munos S."/>
        </authorList>
    </citation>
    <scope>NUCLEOTIDE SEQUENCE</scope>
    <source>
        <tissue evidence="6">Leaves</tissue>
    </source>
</reference>
<evidence type="ECO:0000259" key="5">
    <source>
        <dbReference type="Pfam" id="PF25826"/>
    </source>
</evidence>
<gene>
    <name evidence="6" type="ORF">HanXRQr2_Chr13g0567531</name>
</gene>
<dbReference type="PANTHER" id="PTHR13859:SF27">
    <property type="entry name" value="HOMEOBOX-LIKE DOMAIN SUPERFAMILY PROTEIN"/>
    <property type="match status" value="1"/>
</dbReference>
<dbReference type="GO" id="GO:0005634">
    <property type="term" value="C:nucleus"/>
    <property type="evidence" value="ECO:0007669"/>
    <property type="project" value="UniProtKB-SubCell"/>
</dbReference>
<keyword evidence="4" id="KW-0539">Nucleus</keyword>
<evidence type="ECO:0000256" key="1">
    <source>
        <dbReference type="ARBA" id="ARBA00004123"/>
    </source>
</evidence>
<dbReference type="Pfam" id="PF25826">
    <property type="entry name" value="DUF7952"/>
    <property type="match status" value="1"/>
</dbReference>
<dbReference type="PANTHER" id="PTHR13859">
    <property type="entry name" value="ATROPHIN-RELATED"/>
    <property type="match status" value="1"/>
</dbReference>
<dbReference type="EMBL" id="MNCJ02000328">
    <property type="protein sequence ID" value="KAF5771665.1"/>
    <property type="molecule type" value="Genomic_DNA"/>
</dbReference>
<keyword evidence="2" id="KW-0805">Transcription regulation</keyword>
<dbReference type="AlphaFoldDB" id="A0A9K3EEL0"/>
<protein>
    <recommendedName>
        <fullName evidence="5">DUF7952 domain-containing protein</fullName>
    </recommendedName>
</protein>
<sequence length="102" mass="11835">MGSFIELKKKELKSLFLEKKIFRGWRLHELLSRLLSNVTDECKASLTQVIKMFEEGKLLFEKYVFTLRDMMGLDLLVQAVAIGKGKEDLTIKTRTPLRSKKS</sequence>
<name>A0A9K3EEL0_HELAN</name>
<dbReference type="Gramene" id="mRNA:HanXRQr2_Chr13g0567531">
    <property type="protein sequence ID" value="mRNA:HanXRQr2_Chr13g0567531"/>
    <property type="gene ID" value="HanXRQr2_Chr13g0567531"/>
</dbReference>
<evidence type="ECO:0000256" key="2">
    <source>
        <dbReference type="ARBA" id="ARBA00023015"/>
    </source>
</evidence>